<accession>A0A444W9Y4</accession>
<proteinExistence type="predicted"/>
<organism evidence="2 3">
    <name type="scientific">Flavobacterium beibuense</name>
    <dbReference type="NCBI Taxonomy" id="657326"/>
    <lineage>
        <taxon>Bacteria</taxon>
        <taxon>Pseudomonadati</taxon>
        <taxon>Bacteroidota</taxon>
        <taxon>Flavobacteriia</taxon>
        <taxon>Flavobacteriales</taxon>
        <taxon>Flavobacteriaceae</taxon>
        <taxon>Flavobacterium</taxon>
    </lineage>
</organism>
<reference evidence="2 3" key="1">
    <citation type="submission" date="2014-12" db="EMBL/GenBank/DDBJ databases">
        <title>Genome sequence of Flavobacterium beibuense RSKm HC5.</title>
        <authorList>
            <person name="Kim J.F."/>
            <person name="Song J.Y."/>
            <person name="Kwak M.-J."/>
            <person name="Lee S.-W."/>
        </authorList>
    </citation>
    <scope>NUCLEOTIDE SEQUENCE [LARGE SCALE GENOMIC DNA]</scope>
    <source>
        <strain evidence="2 3">RSKm HC5</strain>
    </source>
</reference>
<dbReference type="RefSeq" id="WP_129751357.1">
    <property type="nucleotide sequence ID" value="NZ_JUIW01000007.1"/>
</dbReference>
<gene>
    <name evidence="2" type="ORF">NU09_2242</name>
</gene>
<dbReference type="AlphaFoldDB" id="A0A444W9Y4"/>
<sequence>MKYKSYYYLLLVLLMAPSLRAQYTTPYWTTLQEDNLKDQVKTIRFFFTHHKEDLEFKTLRRYKVKNDIVDKGYVEFDTIGMEVVSLMFLKDSINEPINPKIINYYKYYSNNIKEQALKEKKSKVLWPAFNALSLRLDVDVYSRGTGVEIEPNRQSIRYVYNYNDNNQISEEVEYQLFEDYDDDSWLENSTDYQIWSRILFYYNTQGQLIKQTIDAGETMKDSNYLSYNVHNLSLSFRAEMYRTFQYDDKGRLKEVSFFVNDTLVFNEKYSYDESGNFITKVDRYLKHIIKYYTQWPAEKMTASYNSKGDITELIFYPDGNEEQQVNNRYYEYEYDDHENWIKCKLYLEGNKNEPTLVAERIIEYYN</sequence>
<keyword evidence="3" id="KW-1185">Reference proteome</keyword>
<evidence type="ECO:0000256" key="1">
    <source>
        <dbReference type="SAM" id="SignalP"/>
    </source>
</evidence>
<feature type="chain" id="PRO_5019367196" description="YD repeat-containing protein" evidence="1">
    <location>
        <begin position="22"/>
        <end position="366"/>
    </location>
</feature>
<feature type="signal peptide" evidence="1">
    <location>
        <begin position="1"/>
        <end position="21"/>
    </location>
</feature>
<dbReference type="EMBL" id="JUIW01000007">
    <property type="protein sequence ID" value="RYJ42456.1"/>
    <property type="molecule type" value="Genomic_DNA"/>
</dbReference>
<dbReference type="OrthoDB" id="1048580at2"/>
<evidence type="ECO:0008006" key="4">
    <source>
        <dbReference type="Google" id="ProtNLM"/>
    </source>
</evidence>
<keyword evidence="1" id="KW-0732">Signal</keyword>
<protein>
    <recommendedName>
        <fullName evidence="4">YD repeat-containing protein</fullName>
    </recommendedName>
</protein>
<comment type="caution">
    <text evidence="2">The sequence shown here is derived from an EMBL/GenBank/DDBJ whole genome shotgun (WGS) entry which is preliminary data.</text>
</comment>
<dbReference type="Proteomes" id="UP000289775">
    <property type="component" value="Unassembled WGS sequence"/>
</dbReference>
<evidence type="ECO:0000313" key="2">
    <source>
        <dbReference type="EMBL" id="RYJ42456.1"/>
    </source>
</evidence>
<name>A0A444W9Y4_9FLAO</name>
<evidence type="ECO:0000313" key="3">
    <source>
        <dbReference type="Proteomes" id="UP000289775"/>
    </source>
</evidence>